<dbReference type="SUPFAM" id="SSF90123">
    <property type="entry name" value="ABC transporter transmembrane region"/>
    <property type="match status" value="1"/>
</dbReference>
<dbReference type="InterPro" id="IPR036640">
    <property type="entry name" value="ABC1_TM_sf"/>
</dbReference>
<evidence type="ECO:0000256" key="2">
    <source>
        <dbReference type="ARBA" id="ARBA00022692"/>
    </source>
</evidence>
<comment type="subcellular location">
    <subcellularLocation>
        <location evidence="1">Cell membrane</location>
        <topology evidence="1">Multi-pass membrane protein</topology>
    </subcellularLocation>
</comment>
<evidence type="ECO:0000256" key="5">
    <source>
        <dbReference type="ARBA" id="ARBA00022989"/>
    </source>
</evidence>
<dbReference type="Proteomes" id="UP000422837">
    <property type="component" value="Chromosome"/>
</dbReference>
<dbReference type="InterPro" id="IPR039421">
    <property type="entry name" value="Type_1_exporter"/>
</dbReference>
<dbReference type="InterPro" id="IPR011527">
    <property type="entry name" value="ABC1_TM_dom"/>
</dbReference>
<keyword evidence="3" id="KW-0547">Nucleotide-binding</keyword>
<dbReference type="InterPro" id="IPR003593">
    <property type="entry name" value="AAA+_ATPase"/>
</dbReference>
<keyword evidence="2 7" id="KW-0812">Transmembrane</keyword>
<feature type="transmembrane region" description="Helical" evidence="7">
    <location>
        <begin position="151"/>
        <end position="170"/>
    </location>
</feature>
<dbReference type="InterPro" id="IPR027417">
    <property type="entry name" value="P-loop_NTPase"/>
</dbReference>
<feature type="transmembrane region" description="Helical" evidence="7">
    <location>
        <begin position="176"/>
        <end position="194"/>
    </location>
</feature>
<feature type="transmembrane region" description="Helical" evidence="7">
    <location>
        <begin position="48"/>
        <end position="65"/>
    </location>
</feature>
<dbReference type="PANTHER" id="PTHR24221">
    <property type="entry name" value="ATP-BINDING CASSETTE SUB-FAMILY B"/>
    <property type="match status" value="1"/>
</dbReference>
<name>A0ABD6YZM6_ENTCA</name>
<dbReference type="GO" id="GO:0005524">
    <property type="term" value="F:ATP binding"/>
    <property type="evidence" value="ECO:0007669"/>
    <property type="project" value="UniProtKB-KW"/>
</dbReference>
<dbReference type="Gene3D" id="1.20.1560.10">
    <property type="entry name" value="ABC transporter type 1, transmembrane domain"/>
    <property type="match status" value="1"/>
</dbReference>
<dbReference type="Gene3D" id="3.40.50.300">
    <property type="entry name" value="P-loop containing nucleotide triphosphate hydrolases"/>
    <property type="match status" value="1"/>
</dbReference>
<feature type="transmembrane region" description="Helical" evidence="7">
    <location>
        <begin position="261"/>
        <end position="281"/>
    </location>
</feature>
<evidence type="ECO:0000256" key="3">
    <source>
        <dbReference type="ARBA" id="ARBA00022741"/>
    </source>
</evidence>
<feature type="domain" description="ABC transporter" evidence="8">
    <location>
        <begin position="348"/>
        <end position="579"/>
    </location>
</feature>
<dbReference type="CDD" id="cd03228">
    <property type="entry name" value="ABCC_MRP_Like"/>
    <property type="match status" value="1"/>
</dbReference>
<dbReference type="EMBL" id="CP046123">
    <property type="protein sequence ID" value="QGN29552.1"/>
    <property type="molecule type" value="Genomic_DNA"/>
</dbReference>
<evidence type="ECO:0000256" key="4">
    <source>
        <dbReference type="ARBA" id="ARBA00022840"/>
    </source>
</evidence>
<keyword evidence="4 10" id="KW-0067">ATP-binding</keyword>
<proteinExistence type="predicted"/>
<dbReference type="AlphaFoldDB" id="A0ABD6YZM6"/>
<evidence type="ECO:0000256" key="6">
    <source>
        <dbReference type="ARBA" id="ARBA00023136"/>
    </source>
</evidence>
<dbReference type="GO" id="GO:0005886">
    <property type="term" value="C:plasma membrane"/>
    <property type="evidence" value="ECO:0007669"/>
    <property type="project" value="UniProtKB-SubCell"/>
</dbReference>
<dbReference type="Pfam" id="PF00005">
    <property type="entry name" value="ABC_tran"/>
    <property type="match status" value="1"/>
</dbReference>
<dbReference type="InterPro" id="IPR003439">
    <property type="entry name" value="ABC_transporter-like_ATP-bd"/>
</dbReference>
<dbReference type="PANTHER" id="PTHR24221:SF654">
    <property type="entry name" value="ATP-BINDING CASSETTE SUB-FAMILY B MEMBER 6"/>
    <property type="match status" value="1"/>
</dbReference>
<dbReference type="PROSITE" id="PS50929">
    <property type="entry name" value="ABC_TM1F"/>
    <property type="match status" value="1"/>
</dbReference>
<keyword evidence="5 7" id="KW-1133">Transmembrane helix</keyword>
<protein>
    <submittedName>
        <fullName evidence="10">ATP-binding cassette domain-containing protein</fullName>
    </submittedName>
</protein>
<feature type="domain" description="ABC transmembrane type-1" evidence="9">
    <location>
        <begin position="141"/>
        <end position="319"/>
    </location>
</feature>
<feature type="transmembrane region" description="Helical" evidence="7">
    <location>
        <begin position="77"/>
        <end position="95"/>
    </location>
</feature>
<evidence type="ECO:0000256" key="7">
    <source>
        <dbReference type="SAM" id="Phobius"/>
    </source>
</evidence>
<evidence type="ECO:0000259" key="8">
    <source>
        <dbReference type="PROSITE" id="PS50893"/>
    </source>
</evidence>
<dbReference type="SUPFAM" id="SSF52540">
    <property type="entry name" value="P-loop containing nucleoside triphosphate hydrolases"/>
    <property type="match status" value="1"/>
</dbReference>
<gene>
    <name evidence="10" type="ORF">GFU50_08525</name>
</gene>
<feature type="transmembrane region" description="Helical" evidence="7">
    <location>
        <begin position="287"/>
        <end position="305"/>
    </location>
</feature>
<dbReference type="SMART" id="SM00382">
    <property type="entry name" value="AAA"/>
    <property type="match status" value="1"/>
</dbReference>
<sequence>MRCMVSKYKDYSAINQKWYLIFIWRKAMLNQLLNYASSQRKWTLLNEVFEFLTIILIGLGTLIAEEYWQKMTISKDLLVITVMLITIEGIYHTFFRKLLYRRWSKCAKEEINEKYFESILSYEYKNKDNGMKVIQGDLKGIDKLSVIYEQLFPAVLQIIIGLGFFSIISIYFHSGLFLGILSYFFILTCGMWLIRKSGTKVNRQHMRLFMGLGERFLSDLNGINTLIMYQQDGIYEKNFGEDSERFRKSTMALLSYQLRSLFVLGFALSLGLIVVTAILSFEMNRGIISQAMGSSLLMMVIYWFLSTRKIGYFIHIVKSTTPILKEIFSKIEKPDISDKKNLKKIESIALKNVSFSHGEKEIINDISATFVSGTITYLVGPNGSGKSTITELITGELSPNQGEVQWNNSPIMDYSRKSGWDHIGVLTGNSLLFEGSIEENINLPSNKFLDYQQVLKKYHLCSFVEELPEGFNTQVGFGGRYLSLGQRQQIALARLFLDNKDLYIFDEIVSSVDQKNSEIMKKAINHLARNKIVIMISHDLHQIPDSANVIFLNNGKIYVGQQQTLIRDNMAYRKFTREVVK</sequence>
<organism evidence="10 11">
    <name type="scientific">Enterococcus casseliflavus</name>
    <name type="common">Enterococcus flavescens</name>
    <dbReference type="NCBI Taxonomy" id="37734"/>
    <lineage>
        <taxon>Bacteria</taxon>
        <taxon>Bacillati</taxon>
        <taxon>Bacillota</taxon>
        <taxon>Bacilli</taxon>
        <taxon>Lactobacillales</taxon>
        <taxon>Enterococcaceae</taxon>
        <taxon>Enterococcus</taxon>
    </lineage>
</organism>
<evidence type="ECO:0000313" key="10">
    <source>
        <dbReference type="EMBL" id="QGN29552.1"/>
    </source>
</evidence>
<reference evidence="10 11" key="1">
    <citation type="submission" date="2019-11" db="EMBL/GenBank/DDBJ databases">
        <title>Detection and genome characteristic of a blood enterococcus casselifavus isolate from Zhengzhou,china.</title>
        <authorList>
            <person name="Wen P."/>
        </authorList>
    </citation>
    <scope>NUCLEOTIDE SEQUENCE [LARGE SCALE GENOMIC DNA]</scope>
    <source>
        <strain evidence="10 11">EC291</strain>
    </source>
</reference>
<evidence type="ECO:0000256" key="1">
    <source>
        <dbReference type="ARBA" id="ARBA00004651"/>
    </source>
</evidence>
<dbReference type="PROSITE" id="PS50893">
    <property type="entry name" value="ABC_TRANSPORTER_2"/>
    <property type="match status" value="1"/>
</dbReference>
<keyword evidence="6 7" id="KW-0472">Membrane</keyword>
<evidence type="ECO:0000259" key="9">
    <source>
        <dbReference type="PROSITE" id="PS50929"/>
    </source>
</evidence>
<evidence type="ECO:0000313" key="11">
    <source>
        <dbReference type="Proteomes" id="UP000422837"/>
    </source>
</evidence>
<accession>A0ABD6YZM6</accession>